<keyword evidence="2" id="KW-1185">Reference proteome</keyword>
<name>A0A835WEB1_CHLIN</name>
<evidence type="ECO:0000313" key="2">
    <source>
        <dbReference type="Proteomes" id="UP000650467"/>
    </source>
</evidence>
<comment type="caution">
    <text evidence="1">The sequence shown here is derived from an EMBL/GenBank/DDBJ whole genome shotgun (WGS) entry which is preliminary data.</text>
</comment>
<dbReference type="EMBL" id="JAEHOC010000001">
    <property type="protein sequence ID" value="KAG2445681.1"/>
    <property type="molecule type" value="Genomic_DNA"/>
</dbReference>
<dbReference type="AlphaFoldDB" id="A0A835WEB1"/>
<gene>
    <name evidence="1" type="ORF">HXX76_000289</name>
</gene>
<sequence>MRRSSVGPAVGAELALLTASSVRSRHQQSGVPLSAEGSAACVACVPSRPPPLSGAALGLGAASGLGPAGRLRRSSISSGAGSGGSTLRTELGTVLLGRLEVVEAAVQAQGRRVEGLRSRVWCLEVGQEPAAASPTAAAVAASAAAALTRGVLGGVLTHEAEDMSELDKDMRHMQSGFRRQLRELQRDLQAAVRATALCRAEAATDRRGCTKQQPDTAVSAGSVAAAAEAASGGGAATALAAVAGEQEHGLDVLSTVAEEARHGSWQAAARLEVVEAALGFALLGMGGNALAAKVVDGSGDSVVEGRRQA</sequence>
<protein>
    <submittedName>
        <fullName evidence="1">Uncharacterized protein</fullName>
    </submittedName>
</protein>
<dbReference type="OrthoDB" id="10690137at2759"/>
<reference evidence="1" key="1">
    <citation type="journal article" date="2020" name="bioRxiv">
        <title>Comparative genomics of Chlamydomonas.</title>
        <authorList>
            <person name="Craig R.J."/>
            <person name="Hasan A.R."/>
            <person name="Ness R.W."/>
            <person name="Keightley P.D."/>
        </authorList>
    </citation>
    <scope>NUCLEOTIDE SEQUENCE</scope>
    <source>
        <strain evidence="1">SAG 7.73</strain>
    </source>
</reference>
<dbReference type="Proteomes" id="UP000650467">
    <property type="component" value="Unassembled WGS sequence"/>
</dbReference>
<accession>A0A835WEB1</accession>
<organism evidence="1 2">
    <name type="scientific">Chlamydomonas incerta</name>
    <dbReference type="NCBI Taxonomy" id="51695"/>
    <lineage>
        <taxon>Eukaryota</taxon>
        <taxon>Viridiplantae</taxon>
        <taxon>Chlorophyta</taxon>
        <taxon>core chlorophytes</taxon>
        <taxon>Chlorophyceae</taxon>
        <taxon>CS clade</taxon>
        <taxon>Chlamydomonadales</taxon>
        <taxon>Chlamydomonadaceae</taxon>
        <taxon>Chlamydomonas</taxon>
    </lineage>
</organism>
<proteinExistence type="predicted"/>
<evidence type="ECO:0000313" key="1">
    <source>
        <dbReference type="EMBL" id="KAG2445681.1"/>
    </source>
</evidence>